<dbReference type="AlphaFoldDB" id="A0A931AVJ4"/>
<keyword evidence="2 5" id="KW-0812">Transmembrane</keyword>
<sequence length="358" mass="40039">MFKQYINNTKILSLAFLRDKETVFYVLVLPLLFMLIFGSLYGNGDGRRQDRVLLYFEDTATISQSEIEEVIDANQSLSYRYIDSIEEGEQLLRDYEAETLLRVSGDGLEFSYNPARIQDNPAIEQQSMAIARELDIRRSGLETYLQTEIIDTGNLAGSSQFLSLFPGLIALGLASSGLFVIVELFIYHKEKGVLKRMAASPLSRNSFTFALISSRMPASLLSTALILISSRYIFDVSFNINWFLFIPYIIIGTVIMMGLGALITLFATTADSGFQAANILLTVMIFFSGIYFPIEFLPSYFQQVSRFLPLTYLARGLQQIMGVSQLNPANLAIETGGLLVLSIVLIMIVSKKSSWIAD</sequence>
<keyword evidence="8" id="KW-1185">Reference proteome</keyword>
<dbReference type="GO" id="GO:0140359">
    <property type="term" value="F:ABC-type transporter activity"/>
    <property type="evidence" value="ECO:0007669"/>
    <property type="project" value="InterPro"/>
</dbReference>
<accession>A0A931AVJ4</accession>
<organism evidence="7 8">
    <name type="scientific">Halonatronomonas betaini</name>
    <dbReference type="NCBI Taxonomy" id="2778430"/>
    <lineage>
        <taxon>Bacteria</taxon>
        <taxon>Bacillati</taxon>
        <taxon>Bacillota</taxon>
        <taxon>Clostridia</taxon>
        <taxon>Halanaerobiales</taxon>
        <taxon>Halarsenatibacteraceae</taxon>
        <taxon>Halonatronomonas</taxon>
    </lineage>
</organism>
<comment type="subcellular location">
    <subcellularLocation>
        <location evidence="5">Cell membrane</location>
        <topology evidence="5">Multi-pass membrane protein</topology>
    </subcellularLocation>
    <subcellularLocation>
        <location evidence="1">Membrane</location>
        <topology evidence="1">Multi-pass membrane protein</topology>
    </subcellularLocation>
</comment>
<dbReference type="PROSITE" id="PS51012">
    <property type="entry name" value="ABC_TM2"/>
    <property type="match status" value="1"/>
</dbReference>
<dbReference type="InterPro" id="IPR000412">
    <property type="entry name" value="ABC_2_transport"/>
</dbReference>
<dbReference type="InterPro" id="IPR013525">
    <property type="entry name" value="ABC2_TM"/>
</dbReference>
<dbReference type="Proteomes" id="UP000621436">
    <property type="component" value="Unassembled WGS sequence"/>
</dbReference>
<dbReference type="PANTHER" id="PTHR43027">
    <property type="entry name" value="DOXORUBICIN RESISTANCE ABC TRANSPORTER PERMEASE PROTEIN DRRC-RELATED"/>
    <property type="match status" value="1"/>
</dbReference>
<evidence type="ECO:0000313" key="7">
    <source>
        <dbReference type="EMBL" id="MBF8437270.1"/>
    </source>
</evidence>
<dbReference type="InterPro" id="IPR047817">
    <property type="entry name" value="ABC2_TM_bact-type"/>
</dbReference>
<feature type="transmembrane region" description="Helical" evidence="5">
    <location>
        <begin position="207"/>
        <end position="228"/>
    </location>
</feature>
<dbReference type="EMBL" id="JADPIE010000005">
    <property type="protein sequence ID" value="MBF8437270.1"/>
    <property type="molecule type" value="Genomic_DNA"/>
</dbReference>
<evidence type="ECO:0000256" key="1">
    <source>
        <dbReference type="ARBA" id="ARBA00004141"/>
    </source>
</evidence>
<feature type="transmembrane region" description="Helical" evidence="5">
    <location>
        <begin position="22"/>
        <end position="41"/>
    </location>
</feature>
<evidence type="ECO:0000259" key="6">
    <source>
        <dbReference type="PROSITE" id="PS51012"/>
    </source>
</evidence>
<comment type="caution">
    <text evidence="7">The sequence shown here is derived from an EMBL/GenBank/DDBJ whole genome shotgun (WGS) entry which is preliminary data.</text>
</comment>
<evidence type="ECO:0000256" key="4">
    <source>
        <dbReference type="ARBA" id="ARBA00023136"/>
    </source>
</evidence>
<dbReference type="PRINTS" id="PR00164">
    <property type="entry name" value="ABC2TRNSPORT"/>
</dbReference>
<comment type="similarity">
    <text evidence="5">Belongs to the ABC-2 integral membrane protein family.</text>
</comment>
<gene>
    <name evidence="7" type="ORF">I0Q91_09285</name>
</gene>
<keyword evidence="5" id="KW-1003">Cell membrane</keyword>
<dbReference type="RefSeq" id="WP_270454237.1">
    <property type="nucleotide sequence ID" value="NZ_JADPIE010000005.1"/>
</dbReference>
<feature type="transmembrane region" description="Helical" evidence="5">
    <location>
        <begin position="279"/>
        <end position="301"/>
    </location>
</feature>
<dbReference type="Pfam" id="PF12698">
    <property type="entry name" value="ABC2_membrane_3"/>
    <property type="match status" value="1"/>
</dbReference>
<feature type="transmembrane region" description="Helical" evidence="5">
    <location>
        <begin position="240"/>
        <end position="267"/>
    </location>
</feature>
<feature type="transmembrane region" description="Helical" evidence="5">
    <location>
        <begin position="331"/>
        <end position="349"/>
    </location>
</feature>
<keyword evidence="4 5" id="KW-0472">Membrane</keyword>
<name>A0A931AVJ4_9FIRM</name>
<evidence type="ECO:0000256" key="5">
    <source>
        <dbReference type="RuleBase" id="RU361157"/>
    </source>
</evidence>
<protein>
    <recommendedName>
        <fullName evidence="5">Transport permease protein</fullName>
    </recommendedName>
</protein>
<keyword evidence="5" id="KW-0813">Transport</keyword>
<dbReference type="InterPro" id="IPR052902">
    <property type="entry name" value="ABC-2_transporter"/>
</dbReference>
<feature type="transmembrane region" description="Helical" evidence="5">
    <location>
        <begin position="164"/>
        <end position="186"/>
    </location>
</feature>
<evidence type="ECO:0000256" key="3">
    <source>
        <dbReference type="ARBA" id="ARBA00022989"/>
    </source>
</evidence>
<proteinExistence type="inferred from homology"/>
<feature type="domain" description="ABC transmembrane type-2" evidence="6">
    <location>
        <begin position="126"/>
        <end position="356"/>
    </location>
</feature>
<reference evidence="7" key="1">
    <citation type="submission" date="2020-11" db="EMBL/GenBank/DDBJ databases">
        <title>Halonatronomonas betainensis gen. nov., sp. nov. a novel haloalkaliphilic representative of the family Halanaerobiacae capable of betaine degradation.</title>
        <authorList>
            <person name="Boltyanskaya Y."/>
            <person name="Kevbrin V."/>
            <person name="Detkova E."/>
            <person name="Grouzdev D.S."/>
            <person name="Koziaeva V."/>
            <person name="Zhilina T."/>
        </authorList>
    </citation>
    <scope>NUCLEOTIDE SEQUENCE</scope>
    <source>
        <strain evidence="7">Z-7014</strain>
    </source>
</reference>
<evidence type="ECO:0000256" key="2">
    <source>
        <dbReference type="ARBA" id="ARBA00022692"/>
    </source>
</evidence>
<dbReference type="GO" id="GO:0043190">
    <property type="term" value="C:ATP-binding cassette (ABC) transporter complex"/>
    <property type="evidence" value="ECO:0007669"/>
    <property type="project" value="InterPro"/>
</dbReference>
<evidence type="ECO:0000313" key="8">
    <source>
        <dbReference type="Proteomes" id="UP000621436"/>
    </source>
</evidence>
<dbReference type="PANTHER" id="PTHR43027:SF1">
    <property type="entry name" value="DOXORUBICIN RESISTANCE ABC TRANSPORTER PERMEASE PROTEIN DRRC-RELATED"/>
    <property type="match status" value="1"/>
</dbReference>
<keyword evidence="3 5" id="KW-1133">Transmembrane helix</keyword>